<proteinExistence type="predicted"/>
<reference evidence="2" key="2">
    <citation type="submission" date="2014-07" db="EMBL/GenBank/DDBJ databases">
        <authorList>
            <person name="Hull J."/>
        </authorList>
    </citation>
    <scope>NUCLEOTIDE SEQUENCE</scope>
</reference>
<feature type="region of interest" description="Disordered" evidence="1">
    <location>
        <begin position="1"/>
        <end position="40"/>
    </location>
</feature>
<accession>A0A0A9YH01</accession>
<feature type="non-terminal residue" evidence="2">
    <location>
        <position position="165"/>
    </location>
</feature>
<dbReference type="AlphaFoldDB" id="A0A0A9YH01"/>
<evidence type="ECO:0000313" key="2">
    <source>
        <dbReference type="EMBL" id="JAG30378.1"/>
    </source>
</evidence>
<organism evidence="2">
    <name type="scientific">Lygus hesperus</name>
    <name type="common">Western plant bug</name>
    <dbReference type="NCBI Taxonomy" id="30085"/>
    <lineage>
        <taxon>Eukaryota</taxon>
        <taxon>Metazoa</taxon>
        <taxon>Ecdysozoa</taxon>
        <taxon>Arthropoda</taxon>
        <taxon>Hexapoda</taxon>
        <taxon>Insecta</taxon>
        <taxon>Pterygota</taxon>
        <taxon>Neoptera</taxon>
        <taxon>Paraneoptera</taxon>
        <taxon>Hemiptera</taxon>
        <taxon>Heteroptera</taxon>
        <taxon>Panheteroptera</taxon>
        <taxon>Cimicomorpha</taxon>
        <taxon>Miridae</taxon>
        <taxon>Mirini</taxon>
        <taxon>Lygus</taxon>
    </lineage>
</organism>
<gene>
    <name evidence="2" type="primary">Ddx42</name>
    <name evidence="2" type="ORF">CM83_101999</name>
</gene>
<name>A0A0A9YH01_LYGHE</name>
<keyword evidence="2" id="KW-0547">Nucleotide-binding</keyword>
<keyword evidence="2" id="KW-0067">ATP-binding</keyword>
<dbReference type="EMBL" id="GBHO01013226">
    <property type="protein sequence ID" value="JAG30378.1"/>
    <property type="molecule type" value="Transcribed_RNA"/>
</dbReference>
<feature type="non-terminal residue" evidence="2">
    <location>
        <position position="1"/>
    </location>
</feature>
<sequence>LAAAAAAVPMSPWQPTQQVPLSQPNTAPMQPSAGPTQQPAYSQYTGVPGSVGGGGNSSTNLYMQLPQQPVNSMNNSANLAMPPYTATSNGYVRQSMTPVGDHGVGNLAYGQPSSTGLGMGTVAMYDNASAVATATTNHTPTSTPYRQHQQLIPSYIPQPQQQQQQ</sequence>
<feature type="compositionally biased region" description="Polar residues" evidence="1">
    <location>
        <begin position="13"/>
        <end position="40"/>
    </location>
</feature>
<protein>
    <submittedName>
        <fullName evidence="2">ATP-dependent RNA helicase DDX42</fullName>
    </submittedName>
</protein>
<evidence type="ECO:0000256" key="1">
    <source>
        <dbReference type="SAM" id="MobiDB-lite"/>
    </source>
</evidence>
<feature type="region of interest" description="Disordered" evidence="1">
    <location>
        <begin position="135"/>
        <end position="165"/>
    </location>
</feature>
<dbReference type="GO" id="GO:0004386">
    <property type="term" value="F:helicase activity"/>
    <property type="evidence" value="ECO:0007669"/>
    <property type="project" value="UniProtKB-KW"/>
</dbReference>
<keyword evidence="2" id="KW-0378">Hydrolase</keyword>
<keyword evidence="2" id="KW-0347">Helicase</keyword>
<reference evidence="2" key="1">
    <citation type="journal article" date="2014" name="PLoS ONE">
        <title>Transcriptome-Based Identification of ABC Transporters in the Western Tarnished Plant Bug Lygus hesperus.</title>
        <authorList>
            <person name="Hull J.J."/>
            <person name="Chaney K."/>
            <person name="Geib S.M."/>
            <person name="Fabrick J.A."/>
            <person name="Brent C.S."/>
            <person name="Walsh D."/>
            <person name="Lavine L.C."/>
        </authorList>
    </citation>
    <scope>NUCLEOTIDE SEQUENCE</scope>
</reference>